<evidence type="ECO:0000313" key="1">
    <source>
        <dbReference type="EMBL" id="CAH2353513.1"/>
    </source>
</evidence>
<proteinExistence type="predicted"/>
<evidence type="ECO:0008006" key="3">
    <source>
        <dbReference type="Google" id="ProtNLM"/>
    </source>
</evidence>
<dbReference type="AlphaFoldDB" id="A0A9P0QRC9"/>
<evidence type="ECO:0000313" key="2">
    <source>
        <dbReference type="Proteomes" id="UP000837801"/>
    </source>
</evidence>
<comment type="caution">
    <text evidence="1">The sequence shown here is derived from an EMBL/GenBank/DDBJ whole genome shotgun (WGS) entry which is preliminary data.</text>
</comment>
<accession>A0A9P0QRC9</accession>
<dbReference type="EMBL" id="CAKXYY010000011">
    <property type="protein sequence ID" value="CAH2353513.1"/>
    <property type="molecule type" value="Genomic_DNA"/>
</dbReference>
<dbReference type="Pfam" id="PF07247">
    <property type="entry name" value="AATase"/>
    <property type="match status" value="1"/>
</dbReference>
<keyword evidence="2" id="KW-1185">Reference proteome</keyword>
<dbReference type="GO" id="GO:0008080">
    <property type="term" value="F:N-acetyltransferase activity"/>
    <property type="evidence" value="ECO:0007669"/>
    <property type="project" value="TreeGrafter"/>
</dbReference>
<name>A0A9P0QRC9_9ASCO</name>
<dbReference type="InterPro" id="IPR052058">
    <property type="entry name" value="Alcohol_O-acetyltransferase"/>
</dbReference>
<dbReference type="PANTHER" id="PTHR28037">
    <property type="entry name" value="ALCOHOL O-ACETYLTRANSFERASE 1-RELATED"/>
    <property type="match status" value="1"/>
</dbReference>
<protein>
    <recommendedName>
        <fullName evidence="3">Alcohol acetyltransferase</fullName>
    </recommendedName>
</protein>
<dbReference type="OrthoDB" id="2150604at2759"/>
<sequence length="473" mass="54775">MDPKHIRDPGFLERQYICRNTNKYWTNFNIVAKYNQKVDAQLLSRALRKLCLSDLWLVLNFFRKYGDHADDHNLNGVNFEVRPVKQFKFEDVVSFEHIPSFDGTFLEKVNELVCPMNTELPLWRIIVVSTDANEQYICIYFDHSIFDGTAGVHFQRFLIDQLNKIHEGNDTEVVSEEYMFNYVEDIDRIDAIVPSAKENTNSLFQTSIFYRVNEFLKQLWKRVRRYLPFQSKSSTLTFSHNVVTRNMSAKYRTVTIPSSDVGQVLKFCKGNGFTMTPLINVIALKALEGSLFKGLGLHQNRFPSTISCLPINGRKFVNNPSKLGVYVGYDFFQFPSPISNLVTFSQDLYGMLNRTIRSKSCFSLVGMYKHVNIWDTYKSKLGKKDGRATIAISNLGRMEQIPSSGSEDEKFWQIEDIWFSSCMGLVLHSMIYCITCANGNLNLVFGFLPEYELYLDKFVSEFRRILDNEVLSK</sequence>
<dbReference type="Proteomes" id="UP000837801">
    <property type="component" value="Unassembled WGS sequence"/>
</dbReference>
<organism evidence="1 2">
    <name type="scientific">[Candida] railenensis</name>
    <dbReference type="NCBI Taxonomy" id="45579"/>
    <lineage>
        <taxon>Eukaryota</taxon>
        <taxon>Fungi</taxon>
        <taxon>Dikarya</taxon>
        <taxon>Ascomycota</taxon>
        <taxon>Saccharomycotina</taxon>
        <taxon>Pichiomycetes</taxon>
        <taxon>Debaryomycetaceae</taxon>
        <taxon>Kurtzmaniella</taxon>
    </lineage>
</organism>
<dbReference type="InterPro" id="IPR010828">
    <property type="entry name" value="Atf2/Sli1-like"/>
</dbReference>
<gene>
    <name evidence="1" type="ORF">CLIB1423_11S01398</name>
</gene>
<reference evidence="1" key="1">
    <citation type="submission" date="2022-03" db="EMBL/GenBank/DDBJ databases">
        <authorList>
            <person name="Legras J.-L."/>
            <person name="Devillers H."/>
            <person name="Grondin C."/>
        </authorList>
    </citation>
    <scope>NUCLEOTIDE SEQUENCE</scope>
    <source>
        <strain evidence="1">CLIB 1423</strain>
    </source>
</reference>
<dbReference type="PANTHER" id="PTHR28037:SF1">
    <property type="entry name" value="ALCOHOL O-ACETYLTRANSFERASE 1-RELATED"/>
    <property type="match status" value="1"/>
</dbReference>